<proteinExistence type="predicted"/>
<organism evidence="2 3">
    <name type="scientific">Pyramidobacter piscolens W5455</name>
    <dbReference type="NCBI Taxonomy" id="352165"/>
    <lineage>
        <taxon>Bacteria</taxon>
        <taxon>Thermotogati</taxon>
        <taxon>Synergistota</taxon>
        <taxon>Synergistia</taxon>
        <taxon>Synergistales</taxon>
        <taxon>Dethiosulfovibrionaceae</taxon>
        <taxon>Pyramidobacter</taxon>
    </lineage>
</organism>
<gene>
    <name evidence="2" type="ORF">HMPREF7215_1834</name>
</gene>
<dbReference type="EMBL" id="ADFP01000095">
    <property type="protein sequence ID" value="EFB90114.1"/>
    <property type="molecule type" value="Genomic_DNA"/>
</dbReference>
<protein>
    <submittedName>
        <fullName evidence="2">Uncharacterized protein</fullName>
    </submittedName>
</protein>
<sequence>MVDGRVQFQQSRTKTTTTQPVPPQRSTGCVVRFTLALLISPEVNCNQKRNNNQSFKDRTESLFVFPAQSILFFELALRFNVDISRNHLHVFRKLNT</sequence>
<reference evidence="2 3" key="1">
    <citation type="submission" date="2009-12" db="EMBL/GenBank/DDBJ databases">
        <authorList>
            <person name="Shrivastava S."/>
            <person name="Madupu R."/>
            <person name="Durkin A.S."/>
            <person name="Torralba M."/>
            <person name="Methe B."/>
            <person name="Sutton G.G."/>
            <person name="Strausberg R.L."/>
            <person name="Nelson K.E."/>
        </authorList>
    </citation>
    <scope>NUCLEOTIDE SEQUENCE [LARGE SCALE GENOMIC DNA]</scope>
    <source>
        <strain evidence="2 3">W5455</strain>
    </source>
</reference>
<dbReference type="Proteomes" id="UP000006462">
    <property type="component" value="Unassembled WGS sequence"/>
</dbReference>
<accession>A0ABP2HRX6</accession>
<evidence type="ECO:0000313" key="2">
    <source>
        <dbReference type="EMBL" id="EFB90114.1"/>
    </source>
</evidence>
<name>A0ABP2HRX6_9BACT</name>
<feature type="region of interest" description="Disordered" evidence="1">
    <location>
        <begin position="1"/>
        <end position="25"/>
    </location>
</feature>
<keyword evidence="3" id="KW-1185">Reference proteome</keyword>
<evidence type="ECO:0000313" key="3">
    <source>
        <dbReference type="Proteomes" id="UP000006462"/>
    </source>
</evidence>
<feature type="compositionally biased region" description="Low complexity" evidence="1">
    <location>
        <begin position="7"/>
        <end position="25"/>
    </location>
</feature>
<comment type="caution">
    <text evidence="2">The sequence shown here is derived from an EMBL/GenBank/DDBJ whole genome shotgun (WGS) entry which is preliminary data.</text>
</comment>
<evidence type="ECO:0000256" key="1">
    <source>
        <dbReference type="SAM" id="MobiDB-lite"/>
    </source>
</evidence>